<gene>
    <name evidence="1" type="ORF">QQ91_020935</name>
</gene>
<accession>A0A0C1YJT2</accession>
<name>A0A0C1YJT2_9CYAN</name>
<sequence length="130" mass="13753">MNSETLTETIQKGVRVTLGATASLVDALRDPQASQEKFGNISDFEVLAQELEAKGTDAEREARAVVDSLMSQMGQMPNPFAPTPASEATVDAYASPVADASVQTELEALTQELSTLRAELEALKSQPGNG</sequence>
<dbReference type="AlphaFoldDB" id="A0A0C1YJT2"/>
<reference evidence="1" key="3">
    <citation type="submission" date="2020-02" db="EMBL/GenBank/DDBJ databases">
        <authorList>
            <person name="Sarangi A.N."/>
            <person name="Ghosh S."/>
            <person name="Mukherjee M."/>
            <person name="Tripathy S."/>
        </authorList>
    </citation>
    <scope>NUCLEOTIDE SEQUENCE</scope>
    <source>
        <strain evidence="1">BDU141951</strain>
    </source>
</reference>
<dbReference type="EMBL" id="JTHE02000003">
    <property type="protein sequence ID" value="NEV69565.1"/>
    <property type="molecule type" value="Genomic_DNA"/>
</dbReference>
<reference evidence="1" key="2">
    <citation type="journal article" date="2015" name="Genome Announc.">
        <title>Draft Genome Sequence of Filamentous Marine Cyanobacterium Lyngbya confervoides Strain BDU141951.</title>
        <authorList>
            <person name="Chandrababunaidu M.M."/>
            <person name="Sen D."/>
            <person name="Tripathy S."/>
        </authorList>
    </citation>
    <scope>NUCLEOTIDE SEQUENCE</scope>
    <source>
        <strain evidence="1">BDU141951</strain>
    </source>
</reference>
<protein>
    <submittedName>
        <fullName evidence="1">Uncharacterized protein</fullName>
    </submittedName>
</protein>
<proteinExistence type="predicted"/>
<reference evidence="1" key="1">
    <citation type="submission" date="2014-11" db="EMBL/GenBank/DDBJ databases">
        <authorList>
            <person name="Malar M.C."/>
            <person name="Sen D."/>
            <person name="Tripathy S."/>
        </authorList>
    </citation>
    <scope>NUCLEOTIDE SEQUENCE</scope>
    <source>
        <strain evidence="1">BDU141951</strain>
    </source>
</reference>
<comment type="caution">
    <text evidence="1">The sequence shown here is derived from an EMBL/GenBank/DDBJ whole genome shotgun (WGS) entry which is preliminary data.</text>
</comment>
<evidence type="ECO:0000313" key="1">
    <source>
        <dbReference type="EMBL" id="NEV69565.1"/>
    </source>
</evidence>
<organism evidence="1">
    <name type="scientific">Lyngbya confervoides BDU141951</name>
    <dbReference type="NCBI Taxonomy" id="1574623"/>
    <lineage>
        <taxon>Bacteria</taxon>
        <taxon>Bacillati</taxon>
        <taxon>Cyanobacteriota</taxon>
        <taxon>Cyanophyceae</taxon>
        <taxon>Oscillatoriophycideae</taxon>
        <taxon>Oscillatoriales</taxon>
        <taxon>Microcoleaceae</taxon>
        <taxon>Lyngbya</taxon>
    </lineage>
</organism>